<evidence type="ECO:0000313" key="3">
    <source>
        <dbReference type="Proteomes" id="UP000077266"/>
    </source>
</evidence>
<feature type="chain" id="PRO_5007856512" evidence="1">
    <location>
        <begin position="19"/>
        <end position="84"/>
    </location>
</feature>
<reference evidence="2 3" key="1">
    <citation type="journal article" date="2016" name="Mol. Biol. Evol.">
        <title>Comparative Genomics of Early-Diverging Mushroom-Forming Fungi Provides Insights into the Origins of Lignocellulose Decay Capabilities.</title>
        <authorList>
            <person name="Nagy L.G."/>
            <person name="Riley R."/>
            <person name="Tritt A."/>
            <person name="Adam C."/>
            <person name="Daum C."/>
            <person name="Floudas D."/>
            <person name="Sun H."/>
            <person name="Yadav J.S."/>
            <person name="Pangilinan J."/>
            <person name="Larsson K.H."/>
            <person name="Matsuura K."/>
            <person name="Barry K."/>
            <person name="Labutti K."/>
            <person name="Kuo R."/>
            <person name="Ohm R.A."/>
            <person name="Bhattacharya S.S."/>
            <person name="Shirouzu T."/>
            <person name="Yoshinaga Y."/>
            <person name="Martin F.M."/>
            <person name="Grigoriev I.V."/>
            <person name="Hibbett D.S."/>
        </authorList>
    </citation>
    <scope>NUCLEOTIDE SEQUENCE [LARGE SCALE GENOMIC DNA]</scope>
    <source>
        <strain evidence="2 3">HHB12029</strain>
    </source>
</reference>
<keyword evidence="3" id="KW-1185">Reference proteome</keyword>
<protein>
    <submittedName>
        <fullName evidence="2">Uncharacterized protein</fullName>
    </submittedName>
</protein>
<evidence type="ECO:0000313" key="2">
    <source>
        <dbReference type="EMBL" id="KZV84381.1"/>
    </source>
</evidence>
<gene>
    <name evidence="2" type="ORF">EXIGLDRAFT_727260</name>
</gene>
<keyword evidence="1" id="KW-0732">Signal</keyword>
<feature type="signal peptide" evidence="1">
    <location>
        <begin position="1"/>
        <end position="18"/>
    </location>
</feature>
<accession>A0A165DES6</accession>
<evidence type="ECO:0000256" key="1">
    <source>
        <dbReference type="SAM" id="SignalP"/>
    </source>
</evidence>
<sequence length="84" mass="9092">MRASIAFVFATLASISLAAPSPVAASELLKRDDCWNENFNYGWWTGHAECSGNQMDLANRPLFGTCQWDASTVAFGESVGRTAC</sequence>
<dbReference type="InParanoid" id="A0A165DES6"/>
<dbReference type="EMBL" id="KV426227">
    <property type="protein sequence ID" value="KZV84381.1"/>
    <property type="molecule type" value="Genomic_DNA"/>
</dbReference>
<proteinExistence type="predicted"/>
<organism evidence="2 3">
    <name type="scientific">Exidia glandulosa HHB12029</name>
    <dbReference type="NCBI Taxonomy" id="1314781"/>
    <lineage>
        <taxon>Eukaryota</taxon>
        <taxon>Fungi</taxon>
        <taxon>Dikarya</taxon>
        <taxon>Basidiomycota</taxon>
        <taxon>Agaricomycotina</taxon>
        <taxon>Agaricomycetes</taxon>
        <taxon>Auriculariales</taxon>
        <taxon>Exidiaceae</taxon>
        <taxon>Exidia</taxon>
    </lineage>
</organism>
<dbReference type="Proteomes" id="UP000077266">
    <property type="component" value="Unassembled WGS sequence"/>
</dbReference>
<dbReference type="AlphaFoldDB" id="A0A165DES6"/>
<name>A0A165DES6_EXIGL</name>